<feature type="region of interest" description="Disordered" evidence="1">
    <location>
        <begin position="95"/>
        <end position="116"/>
    </location>
</feature>
<sequence length="198" mass="21224">MDRLQLISVITTFFASTEAGLLQTTSPTSGNTTITPTLNAANAGIIGALILHSVAAIISFLASFVLVRYKLKEAKKEELKAEGAIVASPTSIKHRDVEKTADHNRRQSPSRDSTTGEIIYSCNPRLEQVGLFSSSKQPPTQLLSRCHSLCIFLAALGFILALMGILCYAWAVQPLSVAVFSSGVLALCLVSGAVFLKW</sequence>
<keyword evidence="2" id="KW-0472">Membrane</keyword>
<evidence type="ECO:0000313" key="4">
    <source>
        <dbReference type="Proteomes" id="UP000054166"/>
    </source>
</evidence>
<evidence type="ECO:0000256" key="2">
    <source>
        <dbReference type="SAM" id="Phobius"/>
    </source>
</evidence>
<reference evidence="4" key="2">
    <citation type="submission" date="2015-01" db="EMBL/GenBank/DDBJ databases">
        <title>Evolutionary Origins and Diversification of the Mycorrhizal Mutualists.</title>
        <authorList>
            <consortium name="DOE Joint Genome Institute"/>
            <consortium name="Mycorrhizal Genomics Consortium"/>
            <person name="Kohler A."/>
            <person name="Kuo A."/>
            <person name="Nagy L.G."/>
            <person name="Floudas D."/>
            <person name="Copeland A."/>
            <person name="Barry K.W."/>
            <person name="Cichocki N."/>
            <person name="Veneault-Fourrey C."/>
            <person name="LaButti K."/>
            <person name="Lindquist E.A."/>
            <person name="Lipzen A."/>
            <person name="Lundell T."/>
            <person name="Morin E."/>
            <person name="Murat C."/>
            <person name="Riley R."/>
            <person name="Ohm R."/>
            <person name="Sun H."/>
            <person name="Tunlid A."/>
            <person name="Henrissat B."/>
            <person name="Grigoriev I.V."/>
            <person name="Hibbett D.S."/>
            <person name="Martin F."/>
        </authorList>
    </citation>
    <scope>NUCLEOTIDE SEQUENCE [LARGE SCALE GENOMIC DNA]</scope>
    <source>
        <strain evidence="4">F 1598</strain>
    </source>
</reference>
<dbReference type="EMBL" id="KN832994">
    <property type="protein sequence ID" value="KIM82600.1"/>
    <property type="molecule type" value="Genomic_DNA"/>
</dbReference>
<feature type="transmembrane region" description="Helical" evidence="2">
    <location>
        <begin position="149"/>
        <end position="171"/>
    </location>
</feature>
<evidence type="ECO:0008006" key="5">
    <source>
        <dbReference type="Google" id="ProtNLM"/>
    </source>
</evidence>
<gene>
    <name evidence="3" type="ORF">PILCRDRAFT_820468</name>
</gene>
<evidence type="ECO:0000256" key="1">
    <source>
        <dbReference type="SAM" id="MobiDB-lite"/>
    </source>
</evidence>
<feature type="transmembrane region" description="Helical" evidence="2">
    <location>
        <begin position="177"/>
        <end position="196"/>
    </location>
</feature>
<dbReference type="OrthoDB" id="2653987at2759"/>
<protein>
    <recommendedName>
        <fullName evidence="5">Transmembrane protein</fullName>
    </recommendedName>
</protein>
<dbReference type="InParanoid" id="A0A0C3FDW4"/>
<dbReference type="AlphaFoldDB" id="A0A0C3FDW4"/>
<feature type="transmembrane region" description="Helical" evidence="2">
    <location>
        <begin position="43"/>
        <end position="67"/>
    </location>
</feature>
<accession>A0A0C3FDW4</accession>
<keyword evidence="2" id="KW-1133">Transmembrane helix</keyword>
<name>A0A0C3FDW4_PILCF</name>
<feature type="compositionally biased region" description="Basic and acidic residues" evidence="1">
    <location>
        <begin position="95"/>
        <end position="105"/>
    </location>
</feature>
<keyword evidence="4" id="KW-1185">Reference proteome</keyword>
<reference evidence="3 4" key="1">
    <citation type="submission" date="2014-04" db="EMBL/GenBank/DDBJ databases">
        <authorList>
            <consortium name="DOE Joint Genome Institute"/>
            <person name="Kuo A."/>
            <person name="Tarkka M."/>
            <person name="Buscot F."/>
            <person name="Kohler A."/>
            <person name="Nagy L.G."/>
            <person name="Floudas D."/>
            <person name="Copeland A."/>
            <person name="Barry K.W."/>
            <person name="Cichocki N."/>
            <person name="Veneault-Fourrey C."/>
            <person name="LaButti K."/>
            <person name="Lindquist E.A."/>
            <person name="Lipzen A."/>
            <person name="Lundell T."/>
            <person name="Morin E."/>
            <person name="Murat C."/>
            <person name="Sun H."/>
            <person name="Tunlid A."/>
            <person name="Henrissat B."/>
            <person name="Grigoriev I.V."/>
            <person name="Hibbett D.S."/>
            <person name="Martin F."/>
            <person name="Nordberg H.P."/>
            <person name="Cantor M.N."/>
            <person name="Hua S.X."/>
        </authorList>
    </citation>
    <scope>NUCLEOTIDE SEQUENCE [LARGE SCALE GENOMIC DNA]</scope>
    <source>
        <strain evidence="3 4">F 1598</strain>
    </source>
</reference>
<organism evidence="3 4">
    <name type="scientific">Piloderma croceum (strain F 1598)</name>
    <dbReference type="NCBI Taxonomy" id="765440"/>
    <lineage>
        <taxon>Eukaryota</taxon>
        <taxon>Fungi</taxon>
        <taxon>Dikarya</taxon>
        <taxon>Basidiomycota</taxon>
        <taxon>Agaricomycotina</taxon>
        <taxon>Agaricomycetes</taxon>
        <taxon>Agaricomycetidae</taxon>
        <taxon>Atheliales</taxon>
        <taxon>Atheliaceae</taxon>
        <taxon>Piloderma</taxon>
    </lineage>
</organism>
<keyword evidence="2" id="KW-0812">Transmembrane</keyword>
<dbReference type="Proteomes" id="UP000054166">
    <property type="component" value="Unassembled WGS sequence"/>
</dbReference>
<evidence type="ECO:0000313" key="3">
    <source>
        <dbReference type="EMBL" id="KIM82600.1"/>
    </source>
</evidence>
<proteinExistence type="predicted"/>
<dbReference type="HOGENOM" id="CLU_065000_1_0_1"/>